<keyword evidence="1" id="KW-0560">Oxidoreductase</keyword>
<dbReference type="InterPro" id="IPR036291">
    <property type="entry name" value="NAD(P)-bd_dom_sf"/>
</dbReference>
<dbReference type="InterPro" id="IPR011032">
    <property type="entry name" value="GroES-like_sf"/>
</dbReference>
<reference evidence="3 4" key="1">
    <citation type="submission" date="2015-01" db="EMBL/GenBank/DDBJ databases">
        <title>The Genome Sequence of Exophiala mesophila CBS40295.</title>
        <authorList>
            <consortium name="The Broad Institute Genomics Platform"/>
            <person name="Cuomo C."/>
            <person name="de Hoog S."/>
            <person name="Gorbushina A."/>
            <person name="Stielow B."/>
            <person name="Teixiera M."/>
            <person name="Abouelleil A."/>
            <person name="Chapman S.B."/>
            <person name="Priest M."/>
            <person name="Young S.K."/>
            <person name="Wortman J."/>
            <person name="Nusbaum C."/>
            <person name="Birren B."/>
        </authorList>
    </citation>
    <scope>NUCLEOTIDE SEQUENCE [LARGE SCALE GENOMIC DNA]</scope>
    <source>
        <strain evidence="3 4">CBS 40295</strain>
    </source>
</reference>
<dbReference type="PANTHER" id="PTHR43205:SF7">
    <property type="entry name" value="PROSTAGLANDIN REDUCTASE 1"/>
    <property type="match status" value="1"/>
</dbReference>
<dbReference type="Gene3D" id="3.40.50.720">
    <property type="entry name" value="NAD(P)-binding Rossmann-like Domain"/>
    <property type="match status" value="1"/>
</dbReference>
<dbReference type="FunFam" id="3.40.50.720:FF:000121">
    <property type="entry name" value="Prostaglandin reductase 2"/>
    <property type="match status" value="1"/>
</dbReference>
<dbReference type="Pfam" id="PF00107">
    <property type="entry name" value="ADH_zinc_N"/>
    <property type="match status" value="1"/>
</dbReference>
<dbReference type="Proteomes" id="UP000054302">
    <property type="component" value="Unassembled WGS sequence"/>
</dbReference>
<dbReference type="InterPro" id="IPR041694">
    <property type="entry name" value="ADH_N_2"/>
</dbReference>
<dbReference type="OrthoDB" id="809632at2759"/>
<evidence type="ECO:0000313" key="3">
    <source>
        <dbReference type="EMBL" id="KIV91679.1"/>
    </source>
</evidence>
<name>A0A0D1ZCK8_EXOME</name>
<dbReference type="InterPro" id="IPR045010">
    <property type="entry name" value="MDR_fam"/>
</dbReference>
<dbReference type="Pfam" id="PF16884">
    <property type="entry name" value="ADH_N_2"/>
    <property type="match status" value="1"/>
</dbReference>
<dbReference type="RefSeq" id="XP_016223253.1">
    <property type="nucleotide sequence ID" value="XM_016370960.1"/>
</dbReference>
<dbReference type="VEuPathDB" id="FungiDB:PV10_06193"/>
<dbReference type="AlphaFoldDB" id="A0A0D1ZCK8"/>
<dbReference type="HOGENOM" id="CLU_026673_29_1_1"/>
<evidence type="ECO:0000256" key="1">
    <source>
        <dbReference type="ARBA" id="ARBA00023002"/>
    </source>
</evidence>
<evidence type="ECO:0000313" key="4">
    <source>
        <dbReference type="Proteomes" id="UP000054302"/>
    </source>
</evidence>
<dbReference type="SUPFAM" id="SSF50129">
    <property type="entry name" value="GroES-like"/>
    <property type="match status" value="1"/>
</dbReference>
<feature type="domain" description="Enoyl reductase (ER)" evidence="2">
    <location>
        <begin position="87"/>
        <end position="344"/>
    </location>
</feature>
<dbReference type="SMART" id="SM00829">
    <property type="entry name" value="PKS_ER"/>
    <property type="match status" value="1"/>
</dbReference>
<gene>
    <name evidence="3" type="ORF">PV10_06193</name>
</gene>
<dbReference type="OMA" id="VRNTWMS"/>
<dbReference type="PANTHER" id="PTHR43205">
    <property type="entry name" value="PROSTAGLANDIN REDUCTASE"/>
    <property type="match status" value="1"/>
</dbReference>
<dbReference type="InterPro" id="IPR013149">
    <property type="entry name" value="ADH-like_C"/>
</dbReference>
<dbReference type="GO" id="GO:0016628">
    <property type="term" value="F:oxidoreductase activity, acting on the CH-CH group of donors, NAD or NADP as acceptor"/>
    <property type="evidence" value="ECO:0007669"/>
    <property type="project" value="InterPro"/>
</dbReference>
<accession>A0A0D1ZCK8</accession>
<proteinExistence type="predicted"/>
<protein>
    <recommendedName>
        <fullName evidence="2">Enoyl reductase (ER) domain-containing protein</fullName>
    </recommendedName>
</protein>
<evidence type="ECO:0000259" key="2">
    <source>
        <dbReference type="SMART" id="SM00829"/>
    </source>
</evidence>
<organism evidence="3 4">
    <name type="scientific">Exophiala mesophila</name>
    <name type="common">Black yeast-like fungus</name>
    <dbReference type="NCBI Taxonomy" id="212818"/>
    <lineage>
        <taxon>Eukaryota</taxon>
        <taxon>Fungi</taxon>
        <taxon>Dikarya</taxon>
        <taxon>Ascomycota</taxon>
        <taxon>Pezizomycotina</taxon>
        <taxon>Eurotiomycetes</taxon>
        <taxon>Chaetothyriomycetidae</taxon>
        <taxon>Chaetothyriales</taxon>
        <taxon>Herpotrichiellaceae</taxon>
        <taxon>Exophiala</taxon>
    </lineage>
</organism>
<dbReference type="InterPro" id="IPR020843">
    <property type="entry name" value="ER"/>
</dbReference>
<dbReference type="Gene3D" id="3.90.180.10">
    <property type="entry name" value="Medium-chain alcohol dehydrogenases, catalytic domain"/>
    <property type="match status" value="1"/>
</dbReference>
<dbReference type="CDD" id="cd05288">
    <property type="entry name" value="PGDH"/>
    <property type="match status" value="1"/>
</dbReference>
<dbReference type="GeneID" id="27324038"/>
<dbReference type="SUPFAM" id="SSF51735">
    <property type="entry name" value="NAD(P)-binding Rossmann-fold domains"/>
    <property type="match status" value="1"/>
</dbReference>
<dbReference type="EMBL" id="KN847523">
    <property type="protein sequence ID" value="KIV91679.1"/>
    <property type="molecule type" value="Genomic_DNA"/>
</dbReference>
<sequence length="351" mass="38136">MVSNKGLIFKNPPTNYPIPGQDIAVESRDFDIEQKLDEGAVITKNCYLSFDPYQRVLLKPSNDTSYNAAFPLGQPFGGRGIGQIVKSNNPSFKIGDLIRHILPIEEYTLHDGASLSGAEKLSDMEGIELPVLLGALDGTGLTAYSSYYDIGQPKKGETILISGAGGAVGQIVGQLAKRGGLKVYASVGSDDKLKFLVDQLGFDGGFNYKNENPLEAIKRLAPDGLDIYYDNVGGEQLDAALVNMKLFGRIVACGMISTYNQSPGEKYRIANLIEVIFRRLTMRGFQVLDAEMGGKYAKEHQENFKKWIRDGSLKPTTALTDGIDRAAEGFVGMLKGQNNGKAVLKIAEPDL</sequence>
<keyword evidence="4" id="KW-1185">Reference proteome</keyword>